<evidence type="ECO:0000313" key="2">
    <source>
        <dbReference type="EMBL" id="SCY49064.1"/>
    </source>
</evidence>
<dbReference type="AlphaFoldDB" id="A0A0P9CNF0"/>
<reference evidence="3" key="1">
    <citation type="submission" date="2016-10" db="EMBL/GenBank/DDBJ databases">
        <authorList>
            <person name="Varghese N."/>
        </authorList>
    </citation>
    <scope>NUCLEOTIDE SEQUENCE [LARGE SCALE GENOMIC DNA]</scope>
    <source>
        <strain evidence="3">HL 19</strain>
    </source>
</reference>
<protein>
    <submittedName>
        <fullName evidence="2">Tfp pilus assembly protein PilX</fullName>
    </submittedName>
</protein>
<feature type="transmembrane region" description="Helical" evidence="1">
    <location>
        <begin position="6"/>
        <end position="30"/>
    </location>
</feature>
<evidence type="ECO:0000313" key="3">
    <source>
        <dbReference type="Proteomes" id="UP000183104"/>
    </source>
</evidence>
<dbReference type="RefSeq" id="WP_054965618.1">
    <property type="nucleotide sequence ID" value="NZ_FMUN01000006.1"/>
</dbReference>
<sequence>MSSERGVALVTVMVVLASLALLIAGVYSLVTEGTRSARDNVHFQSTRSLSNAGLQHAASVADSVCRLGFFPDAPAGAGVQWSSLADFASYLRGTETRSGGGGPDPCTQGNPDIQYQDPASGIQVRACVYHREKGIVAGAGSGPVFTQGAKGKQAVQNLFEITVWAEGPREVLGQYQAAARYFTSN</sequence>
<dbReference type="Proteomes" id="UP000183104">
    <property type="component" value="Unassembled WGS sequence"/>
</dbReference>
<gene>
    <name evidence="2" type="ORF">SAMN05661077_2278</name>
</gene>
<evidence type="ECO:0000256" key="1">
    <source>
        <dbReference type="SAM" id="Phobius"/>
    </source>
</evidence>
<keyword evidence="1" id="KW-0472">Membrane</keyword>
<keyword evidence="1" id="KW-1133">Transmembrane helix</keyword>
<dbReference type="STRING" id="381306.AN478_05510"/>
<dbReference type="EMBL" id="FMUN01000006">
    <property type="protein sequence ID" value="SCY49064.1"/>
    <property type="molecule type" value="Genomic_DNA"/>
</dbReference>
<keyword evidence="1" id="KW-0812">Transmembrane</keyword>
<accession>A0A0P9CNF0</accession>
<organism evidence="2 3">
    <name type="scientific">Thiohalorhabdus denitrificans</name>
    <dbReference type="NCBI Taxonomy" id="381306"/>
    <lineage>
        <taxon>Bacteria</taxon>
        <taxon>Pseudomonadati</taxon>
        <taxon>Pseudomonadota</taxon>
        <taxon>Gammaproteobacteria</taxon>
        <taxon>Thiohalorhabdales</taxon>
        <taxon>Thiohalorhabdaceae</taxon>
        <taxon>Thiohalorhabdus</taxon>
    </lineage>
</organism>
<proteinExistence type="predicted"/>
<keyword evidence="3" id="KW-1185">Reference proteome</keyword>
<name>A0A0P9CNF0_9GAMM</name>